<keyword evidence="2" id="KW-0812">Transmembrane</keyword>
<keyword evidence="4" id="KW-1185">Reference proteome</keyword>
<evidence type="ECO:0000256" key="2">
    <source>
        <dbReference type="SAM" id="Phobius"/>
    </source>
</evidence>
<evidence type="ECO:0000313" key="3">
    <source>
        <dbReference type="EMBL" id="KAG5396460.1"/>
    </source>
</evidence>
<gene>
    <name evidence="3" type="primary">A05p013480.1_BraROA</name>
    <name evidence="3" type="ORF">IGI04_018274</name>
</gene>
<proteinExistence type="predicted"/>
<dbReference type="EMBL" id="JADBGQ010000005">
    <property type="protein sequence ID" value="KAG5396460.1"/>
    <property type="molecule type" value="Genomic_DNA"/>
</dbReference>
<keyword evidence="2" id="KW-0472">Membrane</keyword>
<organism evidence="3 4">
    <name type="scientific">Brassica rapa subsp. trilocularis</name>
    <dbReference type="NCBI Taxonomy" id="1813537"/>
    <lineage>
        <taxon>Eukaryota</taxon>
        <taxon>Viridiplantae</taxon>
        <taxon>Streptophyta</taxon>
        <taxon>Embryophyta</taxon>
        <taxon>Tracheophyta</taxon>
        <taxon>Spermatophyta</taxon>
        <taxon>Magnoliopsida</taxon>
        <taxon>eudicotyledons</taxon>
        <taxon>Gunneridae</taxon>
        <taxon>Pentapetalae</taxon>
        <taxon>rosids</taxon>
        <taxon>malvids</taxon>
        <taxon>Brassicales</taxon>
        <taxon>Brassicaceae</taxon>
        <taxon>Brassiceae</taxon>
        <taxon>Brassica</taxon>
    </lineage>
</organism>
<comment type="caution">
    <text evidence="3">The sequence shown here is derived from an EMBL/GenBank/DDBJ whole genome shotgun (WGS) entry which is preliminary data.</text>
</comment>
<sequence>MTLAKSHSILTKRLRIRRRDGVKGSFGGVSLRSRAEVRYAGVLMVPGRSGSCGLLRRCLHSRLWLFQALLDRCSTCLSNSISVSPNRALRRICGRISVWSLALVLILSVSLLTQVIFWRSTSTVLRFSKTARGVMALVVSAFSALCGVEYKMGFGGVCKALATPETTQEVPASEATRRTSPSSGFVDGREQQPILKISKDGLAEQAGFSGWAKLALF</sequence>
<reference evidence="3 4" key="1">
    <citation type="submission" date="2021-03" db="EMBL/GenBank/DDBJ databases">
        <authorList>
            <person name="King G.J."/>
            <person name="Bancroft I."/>
            <person name="Baten A."/>
            <person name="Bloomfield J."/>
            <person name="Borpatragohain P."/>
            <person name="He Z."/>
            <person name="Irish N."/>
            <person name="Irwin J."/>
            <person name="Liu K."/>
            <person name="Mauleon R.P."/>
            <person name="Moore J."/>
            <person name="Morris R."/>
            <person name="Ostergaard L."/>
            <person name="Wang B."/>
            <person name="Wells R."/>
        </authorList>
    </citation>
    <scope>NUCLEOTIDE SEQUENCE [LARGE SCALE GENOMIC DNA]</scope>
    <source>
        <strain evidence="3">R-o-18</strain>
        <tissue evidence="3">Leaf</tissue>
    </source>
</reference>
<evidence type="ECO:0000256" key="1">
    <source>
        <dbReference type="SAM" id="MobiDB-lite"/>
    </source>
</evidence>
<evidence type="ECO:0008006" key="5">
    <source>
        <dbReference type="Google" id="ProtNLM"/>
    </source>
</evidence>
<evidence type="ECO:0000313" key="4">
    <source>
        <dbReference type="Proteomes" id="UP000823674"/>
    </source>
</evidence>
<feature type="transmembrane region" description="Helical" evidence="2">
    <location>
        <begin position="96"/>
        <end position="118"/>
    </location>
</feature>
<accession>A0ABQ7MEW9</accession>
<name>A0ABQ7MEW9_BRACM</name>
<feature type="transmembrane region" description="Helical" evidence="2">
    <location>
        <begin position="130"/>
        <end position="150"/>
    </location>
</feature>
<protein>
    <recommendedName>
        <fullName evidence="5">CASP-like protein</fullName>
    </recommendedName>
</protein>
<feature type="region of interest" description="Disordered" evidence="1">
    <location>
        <begin position="169"/>
        <end position="188"/>
    </location>
</feature>
<keyword evidence="2" id="KW-1133">Transmembrane helix</keyword>
<dbReference type="Proteomes" id="UP000823674">
    <property type="component" value="Chromosome A05"/>
</dbReference>